<keyword evidence="1" id="KW-0732">Signal</keyword>
<organism evidence="2 3">
    <name type="scientific">Marinilabilia rubra</name>
    <dbReference type="NCBI Taxonomy" id="2162893"/>
    <lineage>
        <taxon>Bacteria</taxon>
        <taxon>Pseudomonadati</taxon>
        <taxon>Bacteroidota</taxon>
        <taxon>Bacteroidia</taxon>
        <taxon>Marinilabiliales</taxon>
        <taxon>Marinilabiliaceae</taxon>
        <taxon>Marinilabilia</taxon>
    </lineage>
</organism>
<evidence type="ECO:0000313" key="3">
    <source>
        <dbReference type="Proteomes" id="UP000244956"/>
    </source>
</evidence>
<dbReference type="SUPFAM" id="SSF56281">
    <property type="entry name" value="Metallo-hydrolase/oxidoreductase"/>
    <property type="match status" value="1"/>
</dbReference>
<dbReference type="GO" id="GO:0016787">
    <property type="term" value="F:hydrolase activity"/>
    <property type="evidence" value="ECO:0007669"/>
    <property type="project" value="UniProtKB-KW"/>
</dbReference>
<feature type="signal peptide" evidence="1">
    <location>
        <begin position="1"/>
        <end position="25"/>
    </location>
</feature>
<keyword evidence="2" id="KW-0378">Hydrolase</keyword>
<protein>
    <submittedName>
        <fullName evidence="2">Metal-dependent hydrolase</fullName>
    </submittedName>
</protein>
<evidence type="ECO:0000313" key="2">
    <source>
        <dbReference type="EMBL" id="PWE00808.1"/>
    </source>
</evidence>
<name>A0A2U2BCL9_9BACT</name>
<dbReference type="InterPro" id="IPR036866">
    <property type="entry name" value="RibonucZ/Hydroxyglut_hydro"/>
</dbReference>
<dbReference type="AlphaFoldDB" id="A0A2U2BCL9"/>
<keyword evidence="3" id="KW-1185">Reference proteome</keyword>
<dbReference type="OrthoDB" id="9789133at2"/>
<dbReference type="Pfam" id="PF13483">
    <property type="entry name" value="Lactamase_B_3"/>
    <property type="match status" value="1"/>
</dbReference>
<evidence type="ECO:0000256" key="1">
    <source>
        <dbReference type="SAM" id="SignalP"/>
    </source>
</evidence>
<proteinExistence type="predicted"/>
<reference evidence="2 3" key="1">
    <citation type="submission" date="2018-05" db="EMBL/GenBank/DDBJ databases">
        <title>Marinilabilia rubrum sp. nov., isolated from saltern sediment.</title>
        <authorList>
            <person name="Zhang R."/>
        </authorList>
    </citation>
    <scope>NUCLEOTIDE SEQUENCE [LARGE SCALE GENOMIC DNA]</scope>
    <source>
        <strain evidence="2 3">WTE16</strain>
    </source>
</reference>
<dbReference type="Gene3D" id="3.60.15.10">
    <property type="entry name" value="Ribonuclease Z/Hydroxyacylglutathione hydrolase-like"/>
    <property type="match status" value="1"/>
</dbReference>
<gene>
    <name evidence="2" type="ORF">DDZ16_04235</name>
</gene>
<dbReference type="PANTHER" id="PTHR43546:SF3">
    <property type="entry name" value="UPF0173 METAL-DEPENDENT HYDROLASE MJ1163"/>
    <property type="match status" value="1"/>
</dbReference>
<comment type="caution">
    <text evidence="2">The sequence shown here is derived from an EMBL/GenBank/DDBJ whole genome shotgun (WGS) entry which is preliminary data.</text>
</comment>
<feature type="chain" id="PRO_5015421977" evidence="1">
    <location>
        <begin position="26"/>
        <end position="248"/>
    </location>
</feature>
<dbReference type="PANTHER" id="PTHR43546">
    <property type="entry name" value="UPF0173 METAL-DEPENDENT HYDROLASE MJ1163-RELATED"/>
    <property type="match status" value="1"/>
</dbReference>
<dbReference type="RefSeq" id="WP_109263179.1">
    <property type="nucleotide sequence ID" value="NZ_QEWP01000002.1"/>
</dbReference>
<dbReference type="InterPro" id="IPR050114">
    <property type="entry name" value="UPF0173_UPF0282_UlaG_hydrolase"/>
</dbReference>
<accession>A0A2U2BCL9</accession>
<dbReference type="EMBL" id="QEWP01000002">
    <property type="protein sequence ID" value="PWE00808.1"/>
    <property type="molecule type" value="Genomic_DNA"/>
</dbReference>
<sequence length="248" mass="27863">MRANHLLPFKLVTAVLFLITGITHAQEVKKDQFETSSGALNIYHVGHASLYFEIDSKVIHVDPFGKMGDYSSMPKADLILITHAHGDHLDPEAIKLISKENTKIFLNQASYNSLEKGKVLANGDNTEFAGFPIKAVPAYNIEHTRDSGEPFHPKGRDNGYVIDFGDTSVYVAGDTENIPEMKNLYDIDIAFLPMNLPYTMDAEMCKKAALIVQPKVLFPYHYKMGESDPEKLAQLMENVSEIELRFRQ</sequence>
<dbReference type="Proteomes" id="UP000244956">
    <property type="component" value="Unassembled WGS sequence"/>
</dbReference>